<dbReference type="PANTHER" id="PTHR13799:SF14">
    <property type="entry name" value="GTP CYCLOHYDROLASE 1 TYPE 2 HOMOLOG"/>
    <property type="match status" value="1"/>
</dbReference>
<feature type="binding site" evidence="5">
    <location>
        <position position="231"/>
    </location>
    <ligand>
        <name>a divalent metal cation</name>
        <dbReference type="ChEBI" id="CHEBI:60240"/>
        <label>1</label>
    </ligand>
</feature>
<dbReference type="PANTHER" id="PTHR13799">
    <property type="entry name" value="NGG1 INTERACTING FACTOR 3"/>
    <property type="match status" value="1"/>
</dbReference>
<dbReference type="InterPro" id="IPR002678">
    <property type="entry name" value="DUF34/NIF3"/>
</dbReference>
<evidence type="ECO:0000256" key="5">
    <source>
        <dbReference type="PIRSR" id="PIRSR602678-1"/>
    </source>
</evidence>
<evidence type="ECO:0000313" key="7">
    <source>
        <dbReference type="Proteomes" id="UP000005632"/>
    </source>
</evidence>
<dbReference type="NCBIfam" id="TIGR00486">
    <property type="entry name" value="YbgI_SA1388"/>
    <property type="match status" value="1"/>
</dbReference>
<dbReference type="HOGENOM" id="CLU_037423_3_0_12"/>
<accession>G8QQZ7</accession>
<feature type="binding site" evidence="5">
    <location>
        <position position="112"/>
    </location>
    <ligand>
        <name>a divalent metal cation</name>
        <dbReference type="ChEBI" id="CHEBI:60240"/>
        <label>1</label>
    </ligand>
</feature>
<comment type="similarity">
    <text evidence="1">Belongs to the GTP cyclohydrolase I type 2/NIF3 family.</text>
</comment>
<name>G8QQZ7_SPHPG</name>
<dbReference type="InterPro" id="IPR036069">
    <property type="entry name" value="DUF34/NIF3_sf"/>
</dbReference>
<dbReference type="Proteomes" id="UP000005632">
    <property type="component" value="Chromosome"/>
</dbReference>
<dbReference type="Pfam" id="PF01784">
    <property type="entry name" value="DUF34_NIF3"/>
    <property type="match status" value="1"/>
</dbReference>
<evidence type="ECO:0000256" key="3">
    <source>
        <dbReference type="ARBA" id="ARBA00022112"/>
    </source>
</evidence>
<dbReference type="eggNOG" id="COG0327">
    <property type="taxonomic scope" value="Bacteria"/>
</dbReference>
<proteinExistence type="inferred from homology"/>
<evidence type="ECO:0000313" key="6">
    <source>
        <dbReference type="EMBL" id="AEV29845.1"/>
    </source>
</evidence>
<gene>
    <name evidence="6" type="ordered locus">SpiGrapes_2058</name>
</gene>
<evidence type="ECO:0000256" key="1">
    <source>
        <dbReference type="ARBA" id="ARBA00006964"/>
    </source>
</evidence>
<evidence type="ECO:0000256" key="4">
    <source>
        <dbReference type="ARBA" id="ARBA00022723"/>
    </source>
</evidence>
<feature type="binding site" evidence="5">
    <location>
        <position position="227"/>
    </location>
    <ligand>
        <name>a divalent metal cation</name>
        <dbReference type="ChEBI" id="CHEBI:60240"/>
        <label>1</label>
    </ligand>
</feature>
<dbReference type="KEGG" id="sgp:SpiGrapes_2058"/>
<dbReference type="GO" id="GO:0046872">
    <property type="term" value="F:metal ion binding"/>
    <property type="evidence" value="ECO:0007669"/>
    <property type="project" value="UniProtKB-KW"/>
</dbReference>
<dbReference type="STRING" id="158190.SpiGrapes_2058"/>
<keyword evidence="7" id="KW-1185">Reference proteome</keyword>
<dbReference type="AlphaFoldDB" id="G8QQZ7"/>
<keyword evidence="4 5" id="KW-0479">Metal-binding</keyword>
<sequence>MVSTLYTATMKRDVLINYLDQYLDIASFAPIDRSSNGLVVGGPDREVKRVAFAVDACQKTFDLAIEAKSDLLIVHHGLFWGSPLPITKSHYNRVKTLLDNHLDLYAAHLPLDAHSEVGNNAVMARLLGLLQIEPFALYKGKTLGFKGVSAVSLDPASIAKTLGFLNPIILPFGKQEIRTIGIVSGGASDDVYAALDEGLDCFITGECEHQVYNDCLENKITLIAGGHYLSEVFGVQELAGHLKKNFGLETVFVANPTGL</sequence>
<feature type="binding site" evidence="5">
    <location>
        <position position="76"/>
    </location>
    <ligand>
        <name>a divalent metal cation</name>
        <dbReference type="ChEBI" id="CHEBI:60240"/>
        <label>1</label>
    </ligand>
</feature>
<evidence type="ECO:0000256" key="2">
    <source>
        <dbReference type="ARBA" id="ARBA00011643"/>
    </source>
</evidence>
<dbReference type="EMBL" id="CP003155">
    <property type="protein sequence ID" value="AEV29845.1"/>
    <property type="molecule type" value="Genomic_DNA"/>
</dbReference>
<dbReference type="FunFam" id="3.40.1390.30:FF:000001">
    <property type="entry name" value="GTP cyclohydrolase 1 type 2"/>
    <property type="match status" value="1"/>
</dbReference>
<organism evidence="6 7">
    <name type="scientific">Sphaerochaeta pleomorpha (strain ATCC BAA-1885 / DSM 22778 / Grapes)</name>
    <dbReference type="NCBI Taxonomy" id="158190"/>
    <lineage>
        <taxon>Bacteria</taxon>
        <taxon>Pseudomonadati</taxon>
        <taxon>Spirochaetota</taxon>
        <taxon>Spirochaetia</taxon>
        <taxon>Spirochaetales</taxon>
        <taxon>Sphaerochaetaceae</taxon>
        <taxon>Sphaerochaeta</taxon>
    </lineage>
</organism>
<dbReference type="Gene3D" id="3.40.1390.30">
    <property type="entry name" value="NIF3 (NGG1p interacting factor 3)-like"/>
    <property type="match status" value="2"/>
</dbReference>
<dbReference type="GO" id="GO:0005737">
    <property type="term" value="C:cytoplasm"/>
    <property type="evidence" value="ECO:0007669"/>
    <property type="project" value="TreeGrafter"/>
</dbReference>
<comment type="subunit">
    <text evidence="2">Homohexamer.</text>
</comment>
<feature type="binding site" evidence="5">
    <location>
        <position position="75"/>
    </location>
    <ligand>
        <name>a divalent metal cation</name>
        <dbReference type="ChEBI" id="CHEBI:60240"/>
        <label>1</label>
    </ligand>
</feature>
<protein>
    <recommendedName>
        <fullName evidence="3">GTP cyclohydrolase 1 type 2 homolog</fullName>
    </recommendedName>
</protein>
<dbReference type="SUPFAM" id="SSF102705">
    <property type="entry name" value="NIF3 (NGG1p interacting factor 3)-like"/>
    <property type="match status" value="1"/>
</dbReference>
<reference evidence="6 7" key="1">
    <citation type="submission" date="2011-11" db="EMBL/GenBank/DDBJ databases">
        <title>Complete sequence of Spirochaeta sp. grapes.</title>
        <authorList>
            <consortium name="US DOE Joint Genome Institute"/>
            <person name="Lucas S."/>
            <person name="Han J."/>
            <person name="Lapidus A."/>
            <person name="Cheng J.-F."/>
            <person name="Goodwin L."/>
            <person name="Pitluck S."/>
            <person name="Peters L."/>
            <person name="Ovchinnikova G."/>
            <person name="Munk A.C."/>
            <person name="Detter J.C."/>
            <person name="Han C."/>
            <person name="Tapia R."/>
            <person name="Land M."/>
            <person name="Hauser L."/>
            <person name="Kyrpides N."/>
            <person name="Ivanova N."/>
            <person name="Pagani I."/>
            <person name="Ritalahtilisa K."/>
            <person name="Loeffler F."/>
            <person name="Woyke T."/>
        </authorList>
    </citation>
    <scope>NUCLEOTIDE SEQUENCE [LARGE SCALE GENOMIC DNA]</scope>
    <source>
        <strain evidence="7">ATCC BAA-1885 / DSM 22778 / Grapes</strain>
    </source>
</reference>